<sequence>MGSCGACIHWRQPGLMQGKNGVCGNIESFYFMGKVRKDGNCRNGDKKMKIERQIKITLTRAESTGIINDILRLESTPNFSICIEHLQTLKKCILEE</sequence>
<protein>
    <submittedName>
        <fullName evidence="1">Uncharacterized protein</fullName>
    </submittedName>
</protein>
<organism evidence="1 2">
    <name type="scientific">Methanosarcina mazei</name>
    <name type="common">Methanosarcina frisia</name>
    <dbReference type="NCBI Taxonomy" id="2209"/>
    <lineage>
        <taxon>Archaea</taxon>
        <taxon>Methanobacteriati</taxon>
        <taxon>Methanobacteriota</taxon>
        <taxon>Stenosarchaea group</taxon>
        <taxon>Methanomicrobia</taxon>
        <taxon>Methanosarcinales</taxon>
        <taxon>Methanosarcinaceae</taxon>
        <taxon>Methanosarcina</taxon>
    </lineage>
</organism>
<name>A0A0F8EZ19_METMZ</name>
<gene>
    <name evidence="1" type="ORF">DU52_15500</name>
</gene>
<evidence type="ECO:0000313" key="2">
    <source>
        <dbReference type="Proteomes" id="UP000034399"/>
    </source>
</evidence>
<dbReference type="Proteomes" id="UP000034399">
    <property type="component" value="Unassembled WGS sequence"/>
</dbReference>
<evidence type="ECO:0000313" key="1">
    <source>
        <dbReference type="EMBL" id="KKG35344.1"/>
    </source>
</evidence>
<dbReference type="AlphaFoldDB" id="A0A0F8EZ19"/>
<dbReference type="EMBL" id="JJPA01000071">
    <property type="protein sequence ID" value="KKG35344.1"/>
    <property type="molecule type" value="Genomic_DNA"/>
</dbReference>
<dbReference type="PATRIC" id="fig|2209.61.peg.3339"/>
<reference evidence="1 2" key="1">
    <citation type="journal article" date="2015" name="ISME J.">
        <title>Genomic and phenotypic differentiation among Methanosarcina mazei populations from Columbia River sediment.</title>
        <authorList>
            <person name="Youngblut N.D."/>
            <person name="Wirth J.S."/>
            <person name="Henriksen J.R."/>
            <person name="Smith M."/>
            <person name="Simon H."/>
            <person name="Metcalf W.W."/>
            <person name="Whitaker R.J."/>
        </authorList>
    </citation>
    <scope>NUCLEOTIDE SEQUENCE [LARGE SCALE GENOMIC DNA]</scope>
    <source>
        <strain evidence="1 2">3.F.A.1A.1</strain>
    </source>
</reference>
<accession>A0A0F8EZ19</accession>
<comment type="caution">
    <text evidence="1">The sequence shown here is derived from an EMBL/GenBank/DDBJ whole genome shotgun (WGS) entry which is preliminary data.</text>
</comment>
<proteinExistence type="predicted"/>